<organism evidence="1">
    <name type="scientific">marine sediment metagenome</name>
    <dbReference type="NCBI Taxonomy" id="412755"/>
    <lineage>
        <taxon>unclassified sequences</taxon>
        <taxon>metagenomes</taxon>
        <taxon>ecological metagenomes</taxon>
    </lineage>
</organism>
<sequence>MSNLIKHAEKELKLAGIHEKDADYDGMLYKAVMELIKVFSKQGHSGFSANRTLQLFHKVASFENLLPLTGKDDEWNEISDNEFQNNRVSSVFKKDLY</sequence>
<dbReference type="InterPro" id="IPR057383">
    <property type="entry name" value="Tad3"/>
</dbReference>
<evidence type="ECO:0000313" key="1">
    <source>
        <dbReference type="EMBL" id="KKK85590.1"/>
    </source>
</evidence>
<dbReference type="AlphaFoldDB" id="A0A0F8ZHS3"/>
<comment type="caution">
    <text evidence="1">The sequence shown here is derived from an EMBL/GenBank/DDBJ whole genome shotgun (WGS) entry which is preliminary data.</text>
</comment>
<protein>
    <submittedName>
        <fullName evidence="1">Uncharacterized protein</fullName>
    </submittedName>
</protein>
<accession>A0A0F8ZHS3</accession>
<reference evidence="1" key="1">
    <citation type="journal article" date="2015" name="Nature">
        <title>Complex archaea that bridge the gap between prokaryotes and eukaryotes.</title>
        <authorList>
            <person name="Spang A."/>
            <person name="Saw J.H."/>
            <person name="Jorgensen S.L."/>
            <person name="Zaremba-Niedzwiedzka K."/>
            <person name="Martijn J."/>
            <person name="Lind A.E."/>
            <person name="van Eijk R."/>
            <person name="Schleper C."/>
            <person name="Guy L."/>
            <person name="Ettema T.J."/>
        </authorList>
    </citation>
    <scope>NUCLEOTIDE SEQUENCE</scope>
</reference>
<dbReference type="Pfam" id="PF25185">
    <property type="entry name" value="Tad3"/>
    <property type="match status" value="1"/>
</dbReference>
<dbReference type="EMBL" id="LAZR01051239">
    <property type="protein sequence ID" value="KKK85590.1"/>
    <property type="molecule type" value="Genomic_DNA"/>
</dbReference>
<gene>
    <name evidence="1" type="ORF">LCGC14_2771780</name>
</gene>
<proteinExistence type="predicted"/>
<name>A0A0F8ZHS3_9ZZZZ</name>